<evidence type="ECO:0000313" key="3">
    <source>
        <dbReference type="Proteomes" id="UP000053661"/>
    </source>
</evidence>
<comment type="similarity">
    <text evidence="1">Belongs to the glutaredoxin family.</text>
</comment>
<dbReference type="Gene3D" id="3.40.30.10">
    <property type="entry name" value="Glutaredoxin"/>
    <property type="match status" value="1"/>
</dbReference>
<gene>
    <name evidence="2" type="ORF">N340_00998</name>
</gene>
<dbReference type="AlphaFoldDB" id="A0A093C983"/>
<dbReference type="SUPFAM" id="SSF52833">
    <property type="entry name" value="Thioredoxin-like"/>
    <property type="match status" value="1"/>
</dbReference>
<accession>A0A093C983</accession>
<dbReference type="PANTHER" id="PTHR33558:SF1">
    <property type="entry name" value="GLUTAREDOXIN-LIKE PROTEIN C5ORF63 HOMOLOG"/>
    <property type="match status" value="1"/>
</dbReference>
<keyword evidence="1" id="KW-0249">Electron transport</keyword>
<proteinExistence type="inferred from homology"/>
<sequence>CSARAKKPTLTLFTKKPCCLCDQAKKVLEPYKRRFILQEVDITLSENLA</sequence>
<dbReference type="Pfam" id="PF05768">
    <property type="entry name" value="Glrx-like"/>
    <property type="match status" value="1"/>
</dbReference>
<keyword evidence="3" id="KW-1185">Reference proteome</keyword>
<dbReference type="InterPro" id="IPR036249">
    <property type="entry name" value="Thioredoxin-like_sf"/>
</dbReference>
<evidence type="ECO:0000256" key="1">
    <source>
        <dbReference type="RuleBase" id="RU363082"/>
    </source>
</evidence>
<keyword evidence="1" id="KW-0813">Transport</keyword>
<dbReference type="EMBL" id="KL458502">
    <property type="protein sequence ID" value="KFV10973.1"/>
    <property type="molecule type" value="Genomic_DNA"/>
</dbReference>
<dbReference type="InterPro" id="IPR008554">
    <property type="entry name" value="Glutaredoxin-like"/>
</dbReference>
<reference evidence="2 3" key="1">
    <citation type="submission" date="2014-04" db="EMBL/GenBank/DDBJ databases">
        <title>Genome evolution of avian class.</title>
        <authorList>
            <person name="Zhang G."/>
            <person name="Li C."/>
        </authorList>
    </citation>
    <scope>NUCLEOTIDE SEQUENCE [LARGE SCALE GENOMIC DNA]</scope>
    <source>
        <strain evidence="2">BGI_N340</strain>
    </source>
</reference>
<protein>
    <recommendedName>
        <fullName evidence="1">Glutaredoxin-like protein</fullName>
    </recommendedName>
</protein>
<dbReference type="Proteomes" id="UP000053661">
    <property type="component" value="Unassembled WGS sequence"/>
</dbReference>
<evidence type="ECO:0000313" key="2">
    <source>
        <dbReference type="EMBL" id="KFV10973.1"/>
    </source>
</evidence>
<feature type="non-terminal residue" evidence="2">
    <location>
        <position position="1"/>
    </location>
</feature>
<dbReference type="PANTHER" id="PTHR33558">
    <property type="entry name" value="GLUTAREDOXIN-LIKE PROTEIN C5ORF63 HOMOLOG"/>
    <property type="match status" value="1"/>
</dbReference>
<organism evidence="2 3">
    <name type="scientific">Tauraco erythrolophus</name>
    <name type="common">Red-crested turaco</name>
    <dbReference type="NCBI Taxonomy" id="121530"/>
    <lineage>
        <taxon>Eukaryota</taxon>
        <taxon>Metazoa</taxon>
        <taxon>Chordata</taxon>
        <taxon>Craniata</taxon>
        <taxon>Vertebrata</taxon>
        <taxon>Euteleostomi</taxon>
        <taxon>Archelosauria</taxon>
        <taxon>Archosauria</taxon>
        <taxon>Dinosauria</taxon>
        <taxon>Saurischia</taxon>
        <taxon>Theropoda</taxon>
        <taxon>Coelurosauria</taxon>
        <taxon>Aves</taxon>
        <taxon>Neognathae</taxon>
        <taxon>Neoaves</taxon>
        <taxon>Otidimorphae</taxon>
        <taxon>Musophagiformes</taxon>
        <taxon>Musophagidae</taxon>
        <taxon>Tauraco</taxon>
    </lineage>
</organism>
<feature type="non-terminal residue" evidence="2">
    <location>
        <position position="49"/>
    </location>
</feature>
<dbReference type="InterPro" id="IPR052565">
    <property type="entry name" value="Glutaredoxin-like_YDR286C"/>
</dbReference>
<name>A0A093C983_TAUER</name>